<comment type="cofactor">
    <cofactor evidence="1">
        <name>FMN</name>
        <dbReference type="ChEBI" id="CHEBI:58210"/>
    </cofactor>
</comment>
<dbReference type="PANTHER" id="PTHR43673:SF2">
    <property type="entry name" value="NITROREDUCTASE"/>
    <property type="match status" value="1"/>
</dbReference>
<evidence type="ECO:0000256" key="1">
    <source>
        <dbReference type="ARBA" id="ARBA00001917"/>
    </source>
</evidence>
<evidence type="ECO:0000256" key="5">
    <source>
        <dbReference type="ARBA" id="ARBA00023002"/>
    </source>
</evidence>
<comment type="caution">
    <text evidence="7">The sequence shown here is derived from an EMBL/GenBank/DDBJ whole genome shotgun (WGS) entry which is preliminary data.</text>
</comment>
<evidence type="ECO:0000313" key="8">
    <source>
        <dbReference type="Proteomes" id="UP000561459"/>
    </source>
</evidence>
<evidence type="ECO:0000256" key="2">
    <source>
        <dbReference type="ARBA" id="ARBA00007118"/>
    </source>
</evidence>
<dbReference type="Proteomes" id="UP000561459">
    <property type="component" value="Unassembled WGS sequence"/>
</dbReference>
<evidence type="ECO:0000313" key="7">
    <source>
        <dbReference type="EMBL" id="MBB3939954.1"/>
    </source>
</evidence>
<evidence type="ECO:0000259" key="6">
    <source>
        <dbReference type="Pfam" id="PF00881"/>
    </source>
</evidence>
<dbReference type="SUPFAM" id="SSF55469">
    <property type="entry name" value="FMN-dependent nitroreductase-like"/>
    <property type="match status" value="1"/>
</dbReference>
<evidence type="ECO:0000256" key="4">
    <source>
        <dbReference type="ARBA" id="ARBA00022643"/>
    </source>
</evidence>
<dbReference type="EMBL" id="JACIDY010000003">
    <property type="protein sequence ID" value="MBB3939954.1"/>
    <property type="molecule type" value="Genomic_DNA"/>
</dbReference>
<sequence length="221" mass="24933">MDVAEAVASRRSIRAFRDKPVDLETIRRVLDQARMAPSGCNFQPWRATVLTGAPLKALQGKMLAAQPQDPIEYSFSEPNASPLHLARLQDVGARMYGALDVKRDDKQGRHDFARDNIVSFGAPVLLLCHFERFMGPPQWSDVGMWLQTIMLLLRGEGLDSCPQEWMSLYARLIKAEIGVPDDEQILFCGIAIGYRDPAAPVNNFERPRVPLDEHVRFDGWE</sequence>
<protein>
    <submittedName>
        <fullName evidence="7">Nitroreductase</fullName>
    </submittedName>
</protein>
<feature type="domain" description="Nitroreductase" evidence="6">
    <location>
        <begin position="7"/>
        <end position="194"/>
    </location>
</feature>
<dbReference type="CDD" id="cd02136">
    <property type="entry name" value="PnbA_NfnB-like"/>
    <property type="match status" value="1"/>
</dbReference>
<reference evidence="7 8" key="1">
    <citation type="submission" date="2020-08" db="EMBL/GenBank/DDBJ databases">
        <title>Genomic Encyclopedia of Type Strains, Phase IV (KMG-IV): sequencing the most valuable type-strain genomes for metagenomic binning, comparative biology and taxonomic classification.</title>
        <authorList>
            <person name="Goeker M."/>
        </authorList>
    </citation>
    <scope>NUCLEOTIDE SEQUENCE [LARGE SCALE GENOMIC DNA]</scope>
    <source>
        <strain evidence="7 8">DSM 27568</strain>
    </source>
</reference>
<dbReference type="GO" id="GO:0016491">
    <property type="term" value="F:oxidoreductase activity"/>
    <property type="evidence" value="ECO:0007669"/>
    <property type="project" value="UniProtKB-KW"/>
</dbReference>
<dbReference type="AlphaFoldDB" id="A0A7W6C1J0"/>
<proteinExistence type="inferred from homology"/>
<keyword evidence="3" id="KW-0285">Flavoprotein</keyword>
<dbReference type="InterPro" id="IPR029479">
    <property type="entry name" value="Nitroreductase"/>
</dbReference>
<evidence type="ECO:0000256" key="3">
    <source>
        <dbReference type="ARBA" id="ARBA00022630"/>
    </source>
</evidence>
<keyword evidence="4" id="KW-0288">FMN</keyword>
<dbReference type="RefSeq" id="WP_183616639.1">
    <property type="nucleotide sequence ID" value="NZ_JACIDY010000003.1"/>
</dbReference>
<comment type="similarity">
    <text evidence="2">Belongs to the nitroreductase family.</text>
</comment>
<dbReference type="Gene3D" id="3.40.109.10">
    <property type="entry name" value="NADH Oxidase"/>
    <property type="match status" value="1"/>
</dbReference>
<name>A0A7W6C1J0_9SPHN</name>
<dbReference type="Pfam" id="PF00881">
    <property type="entry name" value="Nitroreductase"/>
    <property type="match status" value="1"/>
</dbReference>
<keyword evidence="5" id="KW-0560">Oxidoreductase</keyword>
<keyword evidence="8" id="KW-1185">Reference proteome</keyword>
<organism evidence="7 8">
    <name type="scientific">Novosphingobium fluoreni</name>
    <dbReference type="NCBI Taxonomy" id="1391222"/>
    <lineage>
        <taxon>Bacteria</taxon>
        <taxon>Pseudomonadati</taxon>
        <taxon>Pseudomonadota</taxon>
        <taxon>Alphaproteobacteria</taxon>
        <taxon>Sphingomonadales</taxon>
        <taxon>Sphingomonadaceae</taxon>
        <taxon>Novosphingobium</taxon>
    </lineage>
</organism>
<dbReference type="PANTHER" id="PTHR43673">
    <property type="entry name" value="NAD(P)H NITROREDUCTASE YDGI-RELATED"/>
    <property type="match status" value="1"/>
</dbReference>
<dbReference type="InterPro" id="IPR000415">
    <property type="entry name" value="Nitroreductase-like"/>
</dbReference>
<gene>
    <name evidence="7" type="ORF">GGR39_001604</name>
</gene>
<accession>A0A7W6C1J0</accession>